<sequence>MAKIRRKVFISTDEPKIQAVGVNNNVKVLVNRDIVNNGYIILCTRGALSTDGLGEGMTVSFPRRGMSISKGSGTLRFTAAIHVKTALQTRGVSDGDTDLKRLYGFKLDIYSSTVASLVLTDSSQLTSDSQHLVLANSRETITVQHSKCLSVPVPIIIIHLLSTRLSLKEVTYAPGHPQSIVYTRRVTDLTQKLEQSGPKWKFHSFYDQGKMQTEPDQHWSSTLSLLVTICADRSTLPLLPKGRGSEPTFAWRESGKPFRKNHPQFTRPEIRTSISPSSTVELNTTSALANYATEAETMHHIMVLALQPHRPTTKRMPDKADEVVTTGSPPTRDFNPELLVTVNTVQHESDASDHAHNYAGRYYLYLFWNRTAGPSLTCGPRGDIPGSEAVVVVVNVVVELTCGCVGPVMLGVLRYWSNRTTKKSLDAELLSEVKEGFGNQINLCRDRGLNPGHQYRSMTPYP</sequence>
<organism evidence="2">
    <name type="scientific">Timema californicum</name>
    <name type="common">California timema</name>
    <name type="synonym">Walking stick</name>
    <dbReference type="NCBI Taxonomy" id="61474"/>
    <lineage>
        <taxon>Eukaryota</taxon>
        <taxon>Metazoa</taxon>
        <taxon>Ecdysozoa</taxon>
        <taxon>Arthropoda</taxon>
        <taxon>Hexapoda</taxon>
        <taxon>Insecta</taxon>
        <taxon>Pterygota</taxon>
        <taxon>Neoptera</taxon>
        <taxon>Polyneoptera</taxon>
        <taxon>Phasmatodea</taxon>
        <taxon>Timematodea</taxon>
        <taxon>Timematoidea</taxon>
        <taxon>Timematidae</taxon>
        <taxon>Timema</taxon>
    </lineage>
</organism>
<accession>A0A7R9J264</accession>
<proteinExistence type="predicted"/>
<feature type="region of interest" description="Disordered" evidence="1">
    <location>
        <begin position="310"/>
        <end position="335"/>
    </location>
</feature>
<reference evidence="2" key="1">
    <citation type="submission" date="2020-11" db="EMBL/GenBank/DDBJ databases">
        <authorList>
            <person name="Tran Van P."/>
        </authorList>
    </citation>
    <scope>NUCLEOTIDE SEQUENCE</scope>
</reference>
<feature type="region of interest" description="Disordered" evidence="1">
    <location>
        <begin position="245"/>
        <end position="264"/>
    </location>
</feature>
<dbReference type="AlphaFoldDB" id="A0A7R9J264"/>
<dbReference type="EMBL" id="OE180249">
    <property type="protein sequence ID" value="CAD7570903.1"/>
    <property type="molecule type" value="Genomic_DNA"/>
</dbReference>
<evidence type="ECO:0000313" key="2">
    <source>
        <dbReference type="EMBL" id="CAD7570903.1"/>
    </source>
</evidence>
<protein>
    <submittedName>
        <fullName evidence="2">(California timema) hypothetical protein</fullName>
    </submittedName>
</protein>
<name>A0A7R9J264_TIMCA</name>
<evidence type="ECO:0000256" key="1">
    <source>
        <dbReference type="SAM" id="MobiDB-lite"/>
    </source>
</evidence>
<gene>
    <name evidence="2" type="ORF">TCMB3V08_LOCUS3590</name>
</gene>